<evidence type="ECO:0000313" key="3">
    <source>
        <dbReference type="Proteomes" id="UP000663720"/>
    </source>
</evidence>
<dbReference type="RefSeq" id="WP_207689937.1">
    <property type="nucleotide sequence ID" value="NZ_CP061799.1"/>
</dbReference>
<dbReference type="Gene3D" id="2.30.30.40">
    <property type="entry name" value="SH3 Domains"/>
    <property type="match status" value="1"/>
</dbReference>
<dbReference type="GO" id="GO:0005829">
    <property type="term" value="C:cytosol"/>
    <property type="evidence" value="ECO:0007669"/>
    <property type="project" value="TreeGrafter"/>
</dbReference>
<gene>
    <name evidence="2" type="ORF">dnl_02390</name>
</gene>
<reference evidence="2" key="1">
    <citation type="journal article" date="2021" name="Microb. Physiol.">
        <title>Proteogenomic Insights into the Physiology of Marine, Sulfate-Reducing, Filamentous Desulfonema limicola and Desulfonema magnum.</title>
        <authorList>
            <person name="Schnaars V."/>
            <person name="Wohlbrand L."/>
            <person name="Scheve S."/>
            <person name="Hinrichs C."/>
            <person name="Reinhardt R."/>
            <person name="Rabus R."/>
        </authorList>
    </citation>
    <scope>NUCLEOTIDE SEQUENCE</scope>
    <source>
        <strain evidence="2">5ac10</strain>
    </source>
</reference>
<dbReference type="SUPFAM" id="SSF50341">
    <property type="entry name" value="CheW-like"/>
    <property type="match status" value="1"/>
</dbReference>
<dbReference type="InterPro" id="IPR039315">
    <property type="entry name" value="CheW"/>
</dbReference>
<organism evidence="2 3">
    <name type="scientific">Desulfonema limicola</name>
    <dbReference type="NCBI Taxonomy" id="45656"/>
    <lineage>
        <taxon>Bacteria</taxon>
        <taxon>Pseudomonadati</taxon>
        <taxon>Thermodesulfobacteriota</taxon>
        <taxon>Desulfobacteria</taxon>
        <taxon>Desulfobacterales</taxon>
        <taxon>Desulfococcaceae</taxon>
        <taxon>Desulfonema</taxon>
    </lineage>
</organism>
<dbReference type="EMBL" id="CP061799">
    <property type="protein sequence ID" value="QTA78031.1"/>
    <property type="molecule type" value="Genomic_DNA"/>
</dbReference>
<name>A0A975B3D7_9BACT</name>
<dbReference type="SMART" id="SM00260">
    <property type="entry name" value="CheW"/>
    <property type="match status" value="1"/>
</dbReference>
<dbReference type="GO" id="GO:0007165">
    <property type="term" value="P:signal transduction"/>
    <property type="evidence" value="ECO:0007669"/>
    <property type="project" value="InterPro"/>
</dbReference>
<dbReference type="GO" id="GO:0006935">
    <property type="term" value="P:chemotaxis"/>
    <property type="evidence" value="ECO:0007669"/>
    <property type="project" value="InterPro"/>
</dbReference>
<dbReference type="PANTHER" id="PTHR22617">
    <property type="entry name" value="CHEMOTAXIS SENSOR HISTIDINE KINASE-RELATED"/>
    <property type="match status" value="1"/>
</dbReference>
<dbReference type="PANTHER" id="PTHR22617:SF43">
    <property type="entry name" value="PROTEIN PILI"/>
    <property type="match status" value="1"/>
</dbReference>
<dbReference type="KEGG" id="dli:dnl_02390"/>
<dbReference type="PROSITE" id="PS50851">
    <property type="entry name" value="CHEW"/>
    <property type="match status" value="1"/>
</dbReference>
<dbReference type="Pfam" id="PF01584">
    <property type="entry name" value="CheW"/>
    <property type="match status" value="1"/>
</dbReference>
<dbReference type="InterPro" id="IPR036061">
    <property type="entry name" value="CheW-like_dom_sf"/>
</dbReference>
<dbReference type="AlphaFoldDB" id="A0A975B3D7"/>
<dbReference type="Gene3D" id="2.40.50.180">
    <property type="entry name" value="CheA-289, Domain 4"/>
    <property type="match status" value="1"/>
</dbReference>
<evidence type="ECO:0000259" key="1">
    <source>
        <dbReference type="PROSITE" id="PS50851"/>
    </source>
</evidence>
<keyword evidence="3" id="KW-1185">Reference proteome</keyword>
<proteinExistence type="predicted"/>
<evidence type="ECO:0000313" key="2">
    <source>
        <dbReference type="EMBL" id="QTA78031.1"/>
    </source>
</evidence>
<dbReference type="Proteomes" id="UP000663720">
    <property type="component" value="Chromosome"/>
</dbReference>
<accession>A0A975B3D7</accession>
<dbReference type="InterPro" id="IPR002545">
    <property type="entry name" value="CheW-lke_dom"/>
</dbReference>
<sequence>MLSLLFYLGETIYTISCEKVREIVPLMALKKVPNEADYFAGFFNYRGEIVPVIDLCMLIQKQPCKMRLSTRIILAEYSGKNLKPYLLGLIAERVTETIRRPEESFVSTIVNLENAPYLRGILMEDNQMIQNIDLELLPDAIGFLSSIHTSLKPLP</sequence>
<feature type="domain" description="CheW-like" evidence="1">
    <location>
        <begin position="1"/>
        <end position="143"/>
    </location>
</feature>
<protein>
    <submittedName>
        <fullName evidence="2">Chemotaxis protein, CheW/CheV-like</fullName>
    </submittedName>
</protein>